<comment type="subcellular location">
    <subcellularLocation>
        <location evidence="1">Cell membrane</location>
        <topology evidence="1">Single-pass type I membrane protein</topology>
    </subcellularLocation>
</comment>
<dbReference type="PANTHER" id="PTHR48063:SF98">
    <property type="entry name" value="LRR RECEPTOR-LIKE SERINE_THREONINE-PROTEIN KINASE FLS2"/>
    <property type="match status" value="1"/>
</dbReference>
<keyword evidence="14" id="KW-1185">Reference proteome</keyword>
<comment type="caution">
    <text evidence="13">The sequence shown here is derived from an EMBL/GenBank/DDBJ whole genome shotgun (WGS) entry which is preliminary data.</text>
</comment>
<dbReference type="InterPro" id="IPR001611">
    <property type="entry name" value="Leu-rich_rpt"/>
</dbReference>
<protein>
    <submittedName>
        <fullName evidence="13">Tyrosine-sulfated glycopeptide receptor 1</fullName>
    </submittedName>
</protein>
<evidence type="ECO:0000256" key="6">
    <source>
        <dbReference type="ARBA" id="ARBA00022729"/>
    </source>
</evidence>
<evidence type="ECO:0000256" key="10">
    <source>
        <dbReference type="ARBA" id="ARBA00023170"/>
    </source>
</evidence>
<keyword evidence="5 12" id="KW-0812">Transmembrane</keyword>
<keyword evidence="8 12" id="KW-1133">Transmembrane helix</keyword>
<keyword evidence="7" id="KW-0677">Repeat</keyword>
<dbReference type="FunFam" id="3.80.10.10:FF:000111">
    <property type="entry name" value="LRR receptor-like serine/threonine-protein kinase ERECTA"/>
    <property type="match status" value="1"/>
</dbReference>
<name>A0A6A1WQG2_9ROSI</name>
<evidence type="ECO:0000256" key="3">
    <source>
        <dbReference type="ARBA" id="ARBA00022475"/>
    </source>
</evidence>
<dbReference type="Gene3D" id="3.80.10.10">
    <property type="entry name" value="Ribonuclease Inhibitor"/>
    <property type="match status" value="1"/>
</dbReference>
<evidence type="ECO:0000313" key="14">
    <source>
        <dbReference type="Proteomes" id="UP000516437"/>
    </source>
</evidence>
<keyword evidence="4" id="KW-0433">Leucine-rich repeat</keyword>
<dbReference type="GO" id="GO:0005886">
    <property type="term" value="C:plasma membrane"/>
    <property type="evidence" value="ECO:0007669"/>
    <property type="project" value="UniProtKB-SubCell"/>
</dbReference>
<evidence type="ECO:0000256" key="5">
    <source>
        <dbReference type="ARBA" id="ARBA00022692"/>
    </source>
</evidence>
<feature type="transmembrane region" description="Helical" evidence="12">
    <location>
        <begin position="513"/>
        <end position="535"/>
    </location>
</feature>
<dbReference type="SUPFAM" id="SSF52058">
    <property type="entry name" value="L domain-like"/>
    <property type="match status" value="2"/>
</dbReference>
<comment type="similarity">
    <text evidence="2">Belongs to the RLP family.</text>
</comment>
<evidence type="ECO:0000256" key="8">
    <source>
        <dbReference type="ARBA" id="ARBA00022989"/>
    </source>
</evidence>
<dbReference type="PRINTS" id="PR00019">
    <property type="entry name" value="LEURICHRPT"/>
</dbReference>
<evidence type="ECO:0000256" key="2">
    <source>
        <dbReference type="ARBA" id="ARBA00009592"/>
    </source>
</evidence>
<dbReference type="OrthoDB" id="8731593at2759"/>
<gene>
    <name evidence="13" type="ORF">CJ030_MR1G022312</name>
</gene>
<dbReference type="Proteomes" id="UP000516437">
    <property type="component" value="Chromosome 1"/>
</dbReference>
<evidence type="ECO:0000256" key="12">
    <source>
        <dbReference type="SAM" id="Phobius"/>
    </source>
</evidence>
<keyword evidence="3" id="KW-1003">Cell membrane</keyword>
<keyword evidence="9 12" id="KW-0472">Membrane</keyword>
<dbReference type="PANTHER" id="PTHR48063">
    <property type="entry name" value="LRR RECEPTOR-LIKE KINASE"/>
    <property type="match status" value="1"/>
</dbReference>
<sequence>MPRVEFHANISTSWTIGAKVTPGSLCMMTNAMHDDQCDEHGDSWHMGQNVEIFHRIRRGDNIRQDRFSVMTVLSVKKFAASGFLPTRLFSLLNQLKIVDFSNNNLKGDISSLFSTNGSSLCINSPFIKVLDFSFNHYSGQIPSKLGGCSKLEVFRVGFNSLSGPLPPDIYSATRLKEIYLPANNLSGVISNDIVNLTRLVNLELYRNNIGGKLPGNIGKLSQLEHLILHKNSFIGALPPSLMNCTNLIELKLALNFFEGEISTLNFSGLSQLAVLDLEANDFTGNFPASLYSCKFLRAIQLSNNRLEGEIRTDVVQLKFLTLLSLTESKLTNITKAIKILMHSLVSQQPLDNTCLDLPSHVSDSVREYNSPFKLGRVISLVNNSLSGSIPIEIGHLKQLQLLDLSYNNLSGKIPYQIVELTNLEILDLSANQLIGEIPASLANLHFLNKFRIASNKLYGPIPLGTQLQSFDASDYEGNSGLCGPPLPNICPHITGNKGDKDIHDEENGHVVPWLHISVVLGFITGFWGVCGPLAVNNRWRFAYFRFMDDIKDRIYVKSAVSFGQLRRRLTKL</sequence>
<evidence type="ECO:0000313" key="13">
    <source>
        <dbReference type="EMBL" id="KAB1226913.1"/>
    </source>
</evidence>
<dbReference type="AlphaFoldDB" id="A0A6A1WQG2"/>
<evidence type="ECO:0000256" key="7">
    <source>
        <dbReference type="ARBA" id="ARBA00022737"/>
    </source>
</evidence>
<dbReference type="EMBL" id="RXIC02000019">
    <property type="protein sequence ID" value="KAB1226913.1"/>
    <property type="molecule type" value="Genomic_DNA"/>
</dbReference>
<keyword evidence="11" id="KW-0325">Glycoprotein</keyword>
<reference evidence="13 14" key="1">
    <citation type="journal article" date="2019" name="Plant Biotechnol. J.">
        <title>The red bayberry genome and genetic basis of sex determination.</title>
        <authorList>
            <person name="Jia H.M."/>
            <person name="Jia H.J."/>
            <person name="Cai Q.L."/>
            <person name="Wang Y."/>
            <person name="Zhao H.B."/>
            <person name="Yang W.F."/>
            <person name="Wang G.Y."/>
            <person name="Li Y.H."/>
            <person name="Zhan D.L."/>
            <person name="Shen Y.T."/>
            <person name="Niu Q.F."/>
            <person name="Chang L."/>
            <person name="Qiu J."/>
            <person name="Zhao L."/>
            <person name="Xie H.B."/>
            <person name="Fu W.Y."/>
            <person name="Jin J."/>
            <person name="Li X.W."/>
            <person name="Jiao Y."/>
            <person name="Zhou C.C."/>
            <person name="Tu T."/>
            <person name="Chai C.Y."/>
            <person name="Gao J.L."/>
            <person name="Fan L.J."/>
            <person name="van de Weg E."/>
            <person name="Wang J.Y."/>
            <person name="Gao Z.S."/>
        </authorList>
    </citation>
    <scope>NUCLEOTIDE SEQUENCE [LARGE SCALE GENOMIC DNA]</scope>
    <source>
        <tissue evidence="13">Leaves</tissue>
    </source>
</reference>
<proteinExistence type="inferred from homology"/>
<accession>A0A6A1WQG2</accession>
<keyword evidence="10 13" id="KW-0675">Receptor</keyword>
<dbReference type="Pfam" id="PF13855">
    <property type="entry name" value="LRR_8"/>
    <property type="match status" value="1"/>
</dbReference>
<organism evidence="13 14">
    <name type="scientific">Morella rubra</name>
    <name type="common">Chinese bayberry</name>
    <dbReference type="NCBI Taxonomy" id="262757"/>
    <lineage>
        <taxon>Eukaryota</taxon>
        <taxon>Viridiplantae</taxon>
        <taxon>Streptophyta</taxon>
        <taxon>Embryophyta</taxon>
        <taxon>Tracheophyta</taxon>
        <taxon>Spermatophyta</taxon>
        <taxon>Magnoliopsida</taxon>
        <taxon>eudicotyledons</taxon>
        <taxon>Gunneridae</taxon>
        <taxon>Pentapetalae</taxon>
        <taxon>rosids</taxon>
        <taxon>fabids</taxon>
        <taxon>Fagales</taxon>
        <taxon>Myricaceae</taxon>
        <taxon>Morella</taxon>
    </lineage>
</organism>
<evidence type="ECO:0000256" key="11">
    <source>
        <dbReference type="ARBA" id="ARBA00023180"/>
    </source>
</evidence>
<evidence type="ECO:0000256" key="1">
    <source>
        <dbReference type="ARBA" id="ARBA00004251"/>
    </source>
</evidence>
<dbReference type="FunFam" id="3.80.10.10:FF:000095">
    <property type="entry name" value="LRR receptor-like serine/threonine-protein kinase GSO1"/>
    <property type="match status" value="1"/>
</dbReference>
<dbReference type="InterPro" id="IPR032675">
    <property type="entry name" value="LRR_dom_sf"/>
</dbReference>
<evidence type="ECO:0000256" key="9">
    <source>
        <dbReference type="ARBA" id="ARBA00023136"/>
    </source>
</evidence>
<evidence type="ECO:0000256" key="4">
    <source>
        <dbReference type="ARBA" id="ARBA00022614"/>
    </source>
</evidence>
<dbReference type="InterPro" id="IPR046956">
    <property type="entry name" value="RLP23-like"/>
</dbReference>
<keyword evidence="6" id="KW-0732">Signal</keyword>
<dbReference type="Pfam" id="PF00560">
    <property type="entry name" value="LRR_1"/>
    <property type="match status" value="2"/>
</dbReference>